<dbReference type="Pfam" id="PF13175">
    <property type="entry name" value="AAA_15"/>
    <property type="match status" value="1"/>
</dbReference>
<dbReference type="SUPFAM" id="SSF52540">
    <property type="entry name" value="P-loop containing nucleoside triphosphate hydrolases"/>
    <property type="match status" value="1"/>
</dbReference>
<keyword evidence="4" id="KW-1185">Reference proteome</keyword>
<dbReference type="OrthoDB" id="3322489at2"/>
<dbReference type="InterPro" id="IPR051396">
    <property type="entry name" value="Bact_Antivir_Def_Nuclease"/>
</dbReference>
<dbReference type="InterPro" id="IPR027417">
    <property type="entry name" value="P-loop_NTPase"/>
</dbReference>
<reference evidence="3 4" key="1">
    <citation type="submission" date="2014-02" db="EMBL/GenBank/DDBJ databases">
        <title>Vibrio fortis Dalian14 Genome Sequencing.</title>
        <authorList>
            <person name="Wang Y."/>
            <person name="Song L."/>
            <person name="Liu G."/>
            <person name="Ding J."/>
        </authorList>
    </citation>
    <scope>NUCLEOTIDE SEQUENCE [LARGE SCALE GENOMIC DNA]</scope>
    <source>
        <strain evidence="3 4">Dalian14</strain>
    </source>
</reference>
<dbReference type="RefSeq" id="WP_050487287.1">
    <property type="nucleotide sequence ID" value="NZ_JFFR01000002.1"/>
</dbReference>
<sequence>MKSVKIEGLRSLQNSGYIDIKPITLLLGENSSGKSTFLRTFPLLRQSTESTTRGPILWYGSYVDFGSFDDALSHFSEDKTISFSFKIDASSIKKSTPRQYYTSAGLNSGTLEVKLTLSNDTKAGHSRVQRVKLIHNENTAELEFSKNNKLLKVTANGMDLSEYFQSATLEPERSRNTLIPHMTFSTSSSFYQRLNEFRNPAIDSHLESLIVNFAHGRSRLDDLIKKLYKVPTKRQSKFINDFQTLSNTNTWVKRTKTLDPNSEELTPIHAGLFASRIPWIFVILNVYLPSEFSNVSYVAPLRATAERYYRNQELSVEEVDFQGKNLVMFINNLSDTKKKEYKTWLSHNFGFAIDAVSDGGHLTLRITYDEGVQSYNVTDMGFGFSQILPIITQLWFTGIKDNPNHRGLNRYSHPNRYLVIEQPELHLHPRFQAKMIDVFIKMVNLLKNDGKGKQIRIIMETHSETIINQIGMRIRSEELERKYDEIQNELLLESFNKDSYPSEDDEQTAKPQNAPEFMNTISSDDVSIVLFDKLSPNSQTDVSFSSYDSDGNLKDWPWGFFEPGFNL</sequence>
<organism evidence="3 4">
    <name type="scientific">Vibrio fortis</name>
    <dbReference type="NCBI Taxonomy" id="212667"/>
    <lineage>
        <taxon>Bacteria</taxon>
        <taxon>Pseudomonadati</taxon>
        <taxon>Pseudomonadota</taxon>
        <taxon>Gammaproteobacteria</taxon>
        <taxon>Vibrionales</taxon>
        <taxon>Vibrionaceae</taxon>
        <taxon>Vibrio</taxon>
    </lineage>
</organism>
<protein>
    <recommendedName>
        <fullName evidence="2">Endonuclease GajA/Old nuclease/RecF-like AAA domain-containing protein</fullName>
    </recommendedName>
</protein>
<feature type="region of interest" description="Disordered" evidence="1">
    <location>
        <begin position="497"/>
        <end position="517"/>
    </location>
</feature>
<dbReference type="Proteomes" id="UP000027219">
    <property type="component" value="Unassembled WGS sequence"/>
</dbReference>
<dbReference type="PANTHER" id="PTHR43581:SF2">
    <property type="entry name" value="EXCINUCLEASE ATPASE SUBUNIT"/>
    <property type="match status" value="1"/>
</dbReference>
<evidence type="ECO:0000259" key="2">
    <source>
        <dbReference type="Pfam" id="PF13175"/>
    </source>
</evidence>
<evidence type="ECO:0000313" key="4">
    <source>
        <dbReference type="Proteomes" id="UP000027219"/>
    </source>
</evidence>
<gene>
    <name evidence="3" type="ORF">VFDL14_03680</name>
</gene>
<dbReference type="InterPro" id="IPR041685">
    <property type="entry name" value="AAA_GajA/Old/RecF-like"/>
</dbReference>
<dbReference type="EMBL" id="JFFR01000002">
    <property type="protein sequence ID" value="KDN30622.1"/>
    <property type="molecule type" value="Genomic_DNA"/>
</dbReference>
<evidence type="ECO:0000256" key="1">
    <source>
        <dbReference type="SAM" id="MobiDB-lite"/>
    </source>
</evidence>
<feature type="domain" description="Endonuclease GajA/Old nuclease/RecF-like AAA" evidence="2">
    <location>
        <begin position="1"/>
        <end position="467"/>
    </location>
</feature>
<dbReference type="Gene3D" id="3.40.50.300">
    <property type="entry name" value="P-loop containing nucleotide triphosphate hydrolases"/>
    <property type="match status" value="1"/>
</dbReference>
<dbReference type="PANTHER" id="PTHR43581">
    <property type="entry name" value="ATP/GTP PHOSPHATASE"/>
    <property type="match status" value="1"/>
</dbReference>
<comment type="caution">
    <text evidence="3">The sequence shown here is derived from an EMBL/GenBank/DDBJ whole genome shotgun (WGS) entry which is preliminary data.</text>
</comment>
<name>A0A066UXN3_9VIBR</name>
<dbReference type="AlphaFoldDB" id="A0A066UXN3"/>
<accession>A0A066UXN3</accession>
<dbReference type="STRING" id="212667.VFDL14_03680"/>
<evidence type="ECO:0000313" key="3">
    <source>
        <dbReference type="EMBL" id="KDN30622.1"/>
    </source>
</evidence>
<proteinExistence type="predicted"/>